<evidence type="ECO:0000313" key="3">
    <source>
        <dbReference type="EMBL" id="EFA81727.1"/>
    </source>
</evidence>
<dbReference type="PRINTS" id="PR00853">
    <property type="entry name" value="XPGRADSUPER"/>
</dbReference>
<dbReference type="GO" id="GO:0004518">
    <property type="term" value="F:nuclease activity"/>
    <property type="evidence" value="ECO:0007669"/>
    <property type="project" value="InterPro"/>
</dbReference>
<reference evidence="3 4" key="1">
    <citation type="journal article" date="2011" name="Genome Res.">
        <title>Phylogeny-wide analysis of social amoeba genomes highlights ancient origins for complex intercellular communication.</title>
        <authorList>
            <person name="Heidel A.J."/>
            <person name="Lawal H.M."/>
            <person name="Felder M."/>
            <person name="Schilde C."/>
            <person name="Helps N.R."/>
            <person name="Tunggal B."/>
            <person name="Rivero F."/>
            <person name="John U."/>
            <person name="Schleicher M."/>
            <person name="Eichinger L."/>
            <person name="Platzer M."/>
            <person name="Noegel A.A."/>
            <person name="Schaap P."/>
            <person name="Gloeckner G."/>
        </authorList>
    </citation>
    <scope>NUCLEOTIDE SEQUENCE [LARGE SCALE GENOMIC DNA]</scope>
    <source>
        <strain evidence="4">ATCC 26659 / Pp 5 / PN500</strain>
    </source>
</reference>
<dbReference type="GeneID" id="31361205"/>
<dbReference type="InterPro" id="IPR026832">
    <property type="entry name" value="Asteroid"/>
</dbReference>
<dbReference type="FunCoup" id="D3BAZ0">
    <property type="interactions" value="57"/>
</dbReference>
<dbReference type="SMART" id="SM00485">
    <property type="entry name" value="XPGN"/>
    <property type="match status" value="1"/>
</dbReference>
<dbReference type="InterPro" id="IPR006085">
    <property type="entry name" value="XPG_DNA_repair_N"/>
</dbReference>
<dbReference type="AlphaFoldDB" id="D3BAZ0"/>
<evidence type="ECO:0000313" key="4">
    <source>
        <dbReference type="Proteomes" id="UP000001396"/>
    </source>
</evidence>
<dbReference type="EMBL" id="ADBJ01000025">
    <property type="protein sequence ID" value="EFA81727.1"/>
    <property type="molecule type" value="Genomic_DNA"/>
</dbReference>
<gene>
    <name evidence="3" type="ORF">PPL_05721</name>
</gene>
<keyword evidence="4" id="KW-1185">Reference proteome</keyword>
<dbReference type="Proteomes" id="UP000001396">
    <property type="component" value="Unassembled WGS sequence"/>
</dbReference>
<dbReference type="RefSeq" id="XP_020433844.1">
    <property type="nucleotide sequence ID" value="XM_020576595.1"/>
</dbReference>
<sequence length="612" mass="70432">MGVNGFTTFFKGSPAGKSLPLSDLAKDKKLVIGVDGNALFYFLADNILTSSGSYVNLRNEIVKYFETLLKFNIEPVVFLDGLSPIGKYQELEMRFQSKLSELRKVSDNLLNSEPFPFISTPTIKLISVQFRRILEELNIQTYVAFQEADYEVTQWAVDNKDRVFGIISNDSDYYFFTMGECYFIPLNNLKVTDDSITAIGFKSRITADYLQIQEKHLPLLATLIGNDYTKYLKSKYVGSPQSRISSIINNLKKSKNLSPVSILKESFRTLSKTDLDNCLNSYSYYSVRDEPKSDRLGFYSENGIFFRYSQHSDYERISAKPYYKRFFSVACMVNYNYLSLLYSHMNQVSSFCFEPTIPYQNSLIYYTSTLRQLMFGLLDYPPKSQPLKYADLIPDSRSYQKVMMTPIYGEFGMDDCWNGSVPLEKRIYEFASWFKVLNQLKLLEYSKRYSDTAVVIASAKYQCFDDLLVILFSRFLLGLKLCIVIDEWMITDYFATLYFLSYTIVEVMNIPSNIQCHLKSPHQVLDSTNLHLLWQSATKRLVGIPPTTAGNAANRLGHLFPSFKDNITADHLQHFNYLKNEIYSNLKLSNDTTTTTTTTTNQLINEMSTLKV</sequence>
<evidence type="ECO:0000256" key="1">
    <source>
        <dbReference type="ARBA" id="ARBA00007398"/>
    </source>
</evidence>
<dbReference type="SUPFAM" id="SSF88723">
    <property type="entry name" value="PIN domain-like"/>
    <property type="match status" value="1"/>
</dbReference>
<dbReference type="InterPro" id="IPR006084">
    <property type="entry name" value="XPG/Rad2"/>
</dbReference>
<accession>D3BAZ0</accession>
<dbReference type="Gene3D" id="3.40.50.1010">
    <property type="entry name" value="5'-nuclease"/>
    <property type="match status" value="1"/>
</dbReference>
<dbReference type="OMA" id="IEEWMVD"/>
<feature type="domain" description="XPG N-terminal" evidence="2">
    <location>
        <begin position="1"/>
        <end position="101"/>
    </location>
</feature>
<dbReference type="PANTHER" id="PTHR15665">
    <property type="entry name" value="ASTEROID PROTEIN"/>
    <property type="match status" value="1"/>
</dbReference>
<dbReference type="InterPro" id="IPR029060">
    <property type="entry name" value="PIN-like_dom_sf"/>
</dbReference>
<protein>
    <recommendedName>
        <fullName evidence="2">XPG N-terminal domain-containing protein</fullName>
    </recommendedName>
</protein>
<organism evidence="3 4">
    <name type="scientific">Heterostelium pallidum (strain ATCC 26659 / Pp 5 / PN500)</name>
    <name type="common">Cellular slime mold</name>
    <name type="synonym">Polysphondylium pallidum</name>
    <dbReference type="NCBI Taxonomy" id="670386"/>
    <lineage>
        <taxon>Eukaryota</taxon>
        <taxon>Amoebozoa</taxon>
        <taxon>Evosea</taxon>
        <taxon>Eumycetozoa</taxon>
        <taxon>Dictyostelia</taxon>
        <taxon>Acytosteliales</taxon>
        <taxon>Acytosteliaceae</taxon>
        <taxon>Heterostelium</taxon>
    </lineage>
</organism>
<proteinExistence type="inferred from homology"/>
<dbReference type="InParanoid" id="D3BAZ0"/>
<comment type="similarity">
    <text evidence="1">Belongs to the asteroid family.</text>
</comment>
<evidence type="ECO:0000259" key="2">
    <source>
        <dbReference type="SMART" id="SM00485"/>
    </source>
</evidence>
<name>D3BAZ0_HETP5</name>
<dbReference type="PANTHER" id="PTHR15665:SF1">
    <property type="entry name" value="PROTEIN ASTEROID HOMOLOG 1"/>
    <property type="match status" value="1"/>
</dbReference>
<comment type="caution">
    <text evidence="3">The sequence shown here is derived from an EMBL/GenBank/DDBJ whole genome shotgun (WGS) entry which is preliminary data.</text>
</comment>